<dbReference type="Gene3D" id="1.10.10.10">
    <property type="entry name" value="Winged helix-like DNA-binding domain superfamily/Winged helix DNA-binding domain"/>
    <property type="match status" value="1"/>
</dbReference>
<organism evidence="1 2">
    <name type="scientific">Coprococcus aceti</name>
    <dbReference type="NCBI Taxonomy" id="2981786"/>
    <lineage>
        <taxon>Bacteria</taxon>
        <taxon>Bacillati</taxon>
        <taxon>Bacillota</taxon>
        <taxon>Clostridia</taxon>
        <taxon>Lachnospirales</taxon>
        <taxon>Lachnospiraceae</taxon>
        <taxon>Coprococcus</taxon>
    </lineage>
</organism>
<reference evidence="1 2" key="1">
    <citation type="submission" date="2024-04" db="EMBL/GenBank/DDBJ databases">
        <title>Human intestinal bacterial collection.</title>
        <authorList>
            <person name="Pauvert C."/>
            <person name="Hitch T.C.A."/>
            <person name="Clavel T."/>
        </authorList>
    </citation>
    <scope>NUCLEOTIDE SEQUENCE [LARGE SCALE GENOMIC DNA]</scope>
    <source>
        <strain evidence="1 2">CLA-AA-H181</strain>
    </source>
</reference>
<name>A0ABV1I9E0_9FIRM</name>
<dbReference type="InterPro" id="IPR036390">
    <property type="entry name" value="WH_DNA-bd_sf"/>
</dbReference>
<dbReference type="InterPro" id="IPR036388">
    <property type="entry name" value="WH-like_DNA-bd_sf"/>
</dbReference>
<gene>
    <name evidence="1" type="ORF">AAAU18_07935</name>
</gene>
<protein>
    <submittedName>
        <fullName evidence="1">Transcriptional repressor</fullName>
    </submittedName>
</protein>
<dbReference type="InterPro" id="IPR002481">
    <property type="entry name" value="FUR"/>
</dbReference>
<comment type="caution">
    <text evidence="1">The sequence shown here is derived from an EMBL/GenBank/DDBJ whole genome shotgun (WGS) entry which is preliminary data.</text>
</comment>
<dbReference type="EMBL" id="JBBNGJ010000005">
    <property type="protein sequence ID" value="MEQ2592835.1"/>
    <property type="molecule type" value="Genomic_DNA"/>
</dbReference>
<dbReference type="SUPFAM" id="SSF46785">
    <property type="entry name" value="Winged helix' DNA-binding domain"/>
    <property type="match status" value="1"/>
</dbReference>
<dbReference type="Proteomes" id="UP001494672">
    <property type="component" value="Unassembled WGS sequence"/>
</dbReference>
<evidence type="ECO:0000313" key="1">
    <source>
        <dbReference type="EMBL" id="MEQ2592835.1"/>
    </source>
</evidence>
<evidence type="ECO:0000313" key="2">
    <source>
        <dbReference type="Proteomes" id="UP001494672"/>
    </source>
</evidence>
<keyword evidence="2" id="KW-1185">Reference proteome</keyword>
<proteinExistence type="predicted"/>
<sequence>MMTNERLETDKKSIDDTGIQRTEMQKEIVISRLRERGCRITRQRMILLDIILGEECSSCKEIYYKAVKQDSRIGSATVYRMVNTLEDIGAINRKNMYKVACGANCGIEDACVIELDDSSSIELSAKEWNRIIRAGLMAGGYIENQMVTGVNVKPCGCGSCC</sequence>
<accession>A0ABV1I9E0</accession>
<dbReference type="Pfam" id="PF01475">
    <property type="entry name" value="FUR"/>
    <property type="match status" value="1"/>
</dbReference>